<comment type="caution">
    <text evidence="2">The sequence shown here is derived from an EMBL/GenBank/DDBJ whole genome shotgun (WGS) entry which is preliminary data.</text>
</comment>
<keyword evidence="3" id="KW-1185">Reference proteome</keyword>
<feature type="signal peptide" evidence="1">
    <location>
        <begin position="1"/>
        <end position="22"/>
    </location>
</feature>
<gene>
    <name evidence="2" type="ORF">HNQ59_002399</name>
</gene>
<dbReference type="InterPro" id="IPR006626">
    <property type="entry name" value="PbH1"/>
</dbReference>
<protein>
    <recommendedName>
        <fullName evidence="4">Right-handed parallel beta-helix repeat-containing protein</fullName>
    </recommendedName>
</protein>
<keyword evidence="1" id="KW-0732">Signal</keyword>
<evidence type="ECO:0008006" key="4">
    <source>
        <dbReference type="Google" id="ProtNLM"/>
    </source>
</evidence>
<evidence type="ECO:0000313" key="2">
    <source>
        <dbReference type="EMBL" id="MBB5019101.1"/>
    </source>
</evidence>
<dbReference type="EMBL" id="JACHHY010000013">
    <property type="protein sequence ID" value="MBB5019101.1"/>
    <property type="molecule type" value="Genomic_DNA"/>
</dbReference>
<dbReference type="SMART" id="SM00710">
    <property type="entry name" value="PbH1"/>
    <property type="match status" value="5"/>
</dbReference>
<reference evidence="2 3" key="1">
    <citation type="submission" date="2020-08" db="EMBL/GenBank/DDBJ databases">
        <title>Genomic Encyclopedia of Type Strains, Phase IV (KMG-IV): sequencing the most valuable type-strain genomes for metagenomic binning, comparative biology and taxonomic classification.</title>
        <authorList>
            <person name="Goeker M."/>
        </authorList>
    </citation>
    <scope>NUCLEOTIDE SEQUENCE [LARGE SCALE GENOMIC DNA]</scope>
    <source>
        <strain evidence="2 3">DSM 27165</strain>
    </source>
</reference>
<evidence type="ECO:0000313" key="3">
    <source>
        <dbReference type="Proteomes" id="UP000575898"/>
    </source>
</evidence>
<proteinExistence type="predicted"/>
<sequence>MKFRIYTLFIFFVLGVSGGAFAGGTATCAVVYDYGWDNTTTHWLTNPVRAYCAVEDIGKICDIHVSQNINCTKSDEGGVPWYQAAIDYAANKNGSGALVEPGRRQYPVVALTRGVVNVKYPIEADWPLGKIGIHLQGGVQLIGVPAQFGTTLVKLDKSWNRNDLLNHMIVSSASRVGDVLNPGRKINSVVIDSIAISGSLEDAIPGCKVFDDRHSHVKNGVFVFNAEADQFGLSLNVTNLILQQLKGNAIELGFYSPFVDSGKASCTNDMLCKQGLILDVSGKGGSDPAYVAYNNICGVGYGGITIIGKNVKVEGNSILHVAKTWDGENKSVGSTMGISIGFVGSSSNYVINNVIEGGDYGVGSDGSFPVFIMPEYYKKYWSAITEVHPEFSIKYPNGPVDSSGKAYLKPMDDILANQVLMDVASKRAAQVDDRVGFVIYPVIQGNRITNSTVGVSLFKVDGAKISNNVINSTSKSKFGILFDSAVNSFAYDNRINWWPVGVYVTGMPYQVSKWGSSYNGIGIKPPLEGSNQWAYPGNIFQGNIRNVVIEKAGSGNNIH</sequence>
<evidence type="ECO:0000256" key="1">
    <source>
        <dbReference type="SAM" id="SignalP"/>
    </source>
</evidence>
<name>A0A840MVA0_9PROT</name>
<dbReference type="Proteomes" id="UP000575898">
    <property type="component" value="Unassembled WGS sequence"/>
</dbReference>
<feature type="chain" id="PRO_5032419960" description="Right-handed parallel beta-helix repeat-containing protein" evidence="1">
    <location>
        <begin position="23"/>
        <end position="559"/>
    </location>
</feature>
<dbReference type="AlphaFoldDB" id="A0A840MVA0"/>
<organism evidence="2 3">
    <name type="scientific">Chitinivorax tropicus</name>
    <dbReference type="NCBI Taxonomy" id="714531"/>
    <lineage>
        <taxon>Bacteria</taxon>
        <taxon>Pseudomonadati</taxon>
        <taxon>Pseudomonadota</taxon>
        <taxon>Betaproteobacteria</taxon>
        <taxon>Chitinivorax</taxon>
    </lineage>
</organism>
<accession>A0A840MVA0</accession>